<keyword evidence="5 6" id="KW-0496">Mitochondrion</keyword>
<dbReference type="GeneID" id="63698178"/>
<dbReference type="OrthoDB" id="5295771at2759"/>
<dbReference type="Proteomes" id="UP000019804">
    <property type="component" value="Unassembled WGS sequence"/>
</dbReference>
<evidence type="ECO:0000256" key="5">
    <source>
        <dbReference type="ARBA" id="ARBA00023128"/>
    </source>
</evidence>
<gene>
    <name evidence="8" type="ORF">EURHEDRAFT_416803</name>
</gene>
<evidence type="ECO:0000256" key="6">
    <source>
        <dbReference type="RuleBase" id="RU363045"/>
    </source>
</evidence>
<protein>
    <recommendedName>
        <fullName evidence="3 6">Altered inheritance of mitochondria protein 24, mitochondrial</fullName>
    </recommendedName>
</protein>
<evidence type="ECO:0000256" key="7">
    <source>
        <dbReference type="SAM" id="MobiDB-lite"/>
    </source>
</evidence>
<evidence type="ECO:0000313" key="8">
    <source>
        <dbReference type="EMBL" id="EYE91038.1"/>
    </source>
</evidence>
<dbReference type="RefSeq" id="XP_040634728.1">
    <property type="nucleotide sequence ID" value="XM_040783054.1"/>
</dbReference>
<feature type="compositionally biased region" description="Basic and acidic residues" evidence="7">
    <location>
        <begin position="343"/>
        <end position="360"/>
    </location>
</feature>
<dbReference type="Gene3D" id="3.60.160.10">
    <property type="entry name" value="Mitochondrial biogenesis AIM24"/>
    <property type="match status" value="1"/>
</dbReference>
<keyword evidence="4" id="KW-0809">Transit peptide</keyword>
<accession>A0A017S1Z9</accession>
<reference evidence="9" key="1">
    <citation type="journal article" date="2014" name="Nat. Commun.">
        <title>Genomic adaptations of the halophilic Dead Sea filamentous fungus Eurotium rubrum.</title>
        <authorList>
            <person name="Kis-Papo T."/>
            <person name="Weig A.R."/>
            <person name="Riley R."/>
            <person name="Persoh D."/>
            <person name="Salamov A."/>
            <person name="Sun H."/>
            <person name="Lipzen A."/>
            <person name="Wasser S.P."/>
            <person name="Rambold G."/>
            <person name="Grigoriev I.V."/>
            <person name="Nevo E."/>
        </authorList>
    </citation>
    <scope>NUCLEOTIDE SEQUENCE [LARGE SCALE GENOMIC DNA]</scope>
    <source>
        <strain evidence="9">CBS 135680</strain>
    </source>
</reference>
<evidence type="ECO:0000256" key="1">
    <source>
        <dbReference type="ARBA" id="ARBA00004173"/>
    </source>
</evidence>
<dbReference type="PANTHER" id="PTHR36959">
    <property type="entry name" value="ALTERED INHERITANCE OF MITOCHONDRIA PROTEIN 24, MITOCHONDRIAL"/>
    <property type="match status" value="1"/>
</dbReference>
<dbReference type="InterPro" id="IPR002838">
    <property type="entry name" value="AIM24"/>
</dbReference>
<sequence>MNQGLRGGVRALSWTRVLPQRARQGPSQQARRGIQIRAVPSEQLNGDHLPVAGTPNSAQSPDARFDVIGSPYSLLSVSLSASQNLYTRRGTLVGLSGKADNVVSTLSVLEPVRRAPVGVPFLYQKITSSSPVTAMVSVRSPTTSFAVLHLNGSEDWIIAQKRALLAWTGRSISIKPVINTSMSLTHWGNSEVTGRGLLALVGNGQLYSVDVKPGEQYIAHPSNVVAYTMTSNPPRPYRFKSTTLNFQVPGLKTLPSLLQNTNFIQNMSQTDTWKTAMKVFHKIRTWSRMTIWGDRLFLQFDGPAQILVQSRGPRLNDVLSEREVNEIAESPRGLTSGPSQQNMEKKNEEKKFREEAEEATHAAPVPARSVDSLSQEVRGIDQKIAKLTEEGNVIFDKPASKN</sequence>
<dbReference type="GO" id="GO:0005743">
    <property type="term" value="C:mitochondrial inner membrane"/>
    <property type="evidence" value="ECO:0007669"/>
    <property type="project" value="TreeGrafter"/>
</dbReference>
<dbReference type="Pfam" id="PF01987">
    <property type="entry name" value="AIM24"/>
    <property type="match status" value="1"/>
</dbReference>
<evidence type="ECO:0000313" key="9">
    <source>
        <dbReference type="Proteomes" id="UP000019804"/>
    </source>
</evidence>
<evidence type="ECO:0000256" key="3">
    <source>
        <dbReference type="ARBA" id="ARBA00013287"/>
    </source>
</evidence>
<dbReference type="SUPFAM" id="SSF51219">
    <property type="entry name" value="TRAP-like"/>
    <property type="match status" value="1"/>
</dbReference>
<comment type="subcellular location">
    <subcellularLocation>
        <location evidence="1 6">Mitochondrion</location>
    </subcellularLocation>
</comment>
<dbReference type="InterPro" id="IPR016031">
    <property type="entry name" value="Trp_RNA-bd_attenuator-like_dom"/>
</dbReference>
<evidence type="ECO:0000256" key="4">
    <source>
        <dbReference type="ARBA" id="ARBA00022946"/>
    </source>
</evidence>
<proteinExistence type="inferred from homology"/>
<dbReference type="GO" id="GO:0007007">
    <property type="term" value="P:inner mitochondrial membrane organization"/>
    <property type="evidence" value="ECO:0007669"/>
    <property type="project" value="TreeGrafter"/>
</dbReference>
<comment type="similarity">
    <text evidence="2 6">Belongs to the AIM24 family.</text>
</comment>
<evidence type="ECO:0000256" key="2">
    <source>
        <dbReference type="ARBA" id="ARBA00009322"/>
    </source>
</evidence>
<name>A0A017S1Z9_ASPRC</name>
<dbReference type="InterPro" id="IPR036983">
    <property type="entry name" value="AIM24_sf"/>
</dbReference>
<organism evidence="8 9">
    <name type="scientific">Aspergillus ruber (strain CBS 135680)</name>
    <dbReference type="NCBI Taxonomy" id="1388766"/>
    <lineage>
        <taxon>Eukaryota</taxon>
        <taxon>Fungi</taxon>
        <taxon>Dikarya</taxon>
        <taxon>Ascomycota</taxon>
        <taxon>Pezizomycotina</taxon>
        <taxon>Eurotiomycetes</taxon>
        <taxon>Eurotiomycetidae</taxon>
        <taxon>Eurotiales</taxon>
        <taxon>Aspergillaceae</taxon>
        <taxon>Aspergillus</taxon>
        <taxon>Aspergillus subgen. Aspergillus</taxon>
    </lineage>
</organism>
<keyword evidence="9" id="KW-1185">Reference proteome</keyword>
<dbReference type="HOGENOM" id="CLU_046558_0_0_1"/>
<dbReference type="PANTHER" id="PTHR36959:SF2">
    <property type="entry name" value="ALTERED INHERITANCE OF MITOCHONDRIA PROTEIN 24, MITOCHONDRIAL"/>
    <property type="match status" value="1"/>
</dbReference>
<dbReference type="EMBL" id="KK088449">
    <property type="protein sequence ID" value="EYE91038.1"/>
    <property type="molecule type" value="Genomic_DNA"/>
</dbReference>
<feature type="region of interest" description="Disordered" evidence="7">
    <location>
        <begin position="326"/>
        <end position="374"/>
    </location>
</feature>
<dbReference type="AlphaFoldDB" id="A0A017S1Z9"/>
<dbReference type="FunFam" id="3.60.160.10:FF:000001">
    <property type="entry name" value="Altered inheritance of mitochondria protein 24, mitochondrial"/>
    <property type="match status" value="1"/>
</dbReference>